<evidence type="ECO:0000259" key="20">
    <source>
        <dbReference type="PROSITE" id="PS50110"/>
    </source>
</evidence>
<dbReference type="SMART" id="SM00388">
    <property type="entry name" value="HisKA"/>
    <property type="match status" value="1"/>
</dbReference>
<dbReference type="CDD" id="cd00088">
    <property type="entry name" value="HPT"/>
    <property type="match status" value="1"/>
</dbReference>
<keyword evidence="7 18" id="KW-0812">Transmembrane</keyword>
<dbReference type="InterPro" id="IPR036890">
    <property type="entry name" value="HATPase_C_sf"/>
</dbReference>
<feature type="modified residue" description="4-aspartylphosphate" evidence="15">
    <location>
        <position position="774"/>
    </location>
</feature>
<accession>A0ABX1QDE9</accession>
<dbReference type="InterPro" id="IPR038188">
    <property type="entry name" value="TorS_sensor_sf"/>
</dbReference>
<sequence length="1005" mass="108121">MMAWIKRLDARLGLIGKLIVVLAAGALLTVVIAATAWVSFQQVVATQRAIIDDAVPAMSAVQAVARLNMRVATVVEQLGRAESTAEVDRLQQASGEQLSEMRGLLQRLEQRHFEPGLGTAVAATLDSIGTNLVRQADEVRRRLELGQREQTLRAEHQRAVLALVMLSESLAANASTATTATISSLYPLIGGNPPKERVFASLDRLIEVNIDRMERMAEFQLVCFNLKTLLERLEREENPDALPPLQASFSTNLEILQRRLQDIGDPGRKASGLGHYAVLTTGTAPDGLFAIRRQRLELTQSFQRLSDDGGALAAQFGDQAGELVAAAGRAIDVAGDQSKRAVERGIIGFLAVAAMLFFALMATLWVLFRYHVLGRLQGMEAAVRSLASGNLDISIATTGNDPLAPLGRALEQFRDNARERLRLEAELLRHQQELEDQVALRTAELQHSNALLEREVSEHAIARREAEEANRAKNVFLATLSHELRTPLSGVSGSVQLLRDTGLDARQQEYVRMIGYANATLLETLEDMLSFSRLEAGKLDFEHVPFALSDTIDNMLALQTVSARAKGIALIRDIAATVPEIVVGDRRKLNQILLNTIGNAIKFTDEGSVTVSVQGGPAAAGERVRLRFTVSDTGIGIPADQCTEVFKPFVQVEETAHRRHGGTGLGLAICQRLVELMDGRIGLESVPGQGTQLSFELPFEVGSDIPQPLAAAPVARSPQRPLDVLVVEDDEINRIVSVRYLESLGHRPLTAADGDEAIALLGQRRDPIDLVLMDISLPGASGLEVTRAIRELAGGRWATLPVIAMSAHVSADATDKYVAAGMAGFLSKPFDRADLARALAAVTQAAAPAQTGRSGETGPAPADVPAASATDRASPEALLDHDYLAGEIETLGAGTLAHLLELFRDDAREAFGEFERCIAAQDWQALGKRAHRLRSAAGNLGFTRVIAESRQLETATGGTGSDAKSELATIAPLVERLHGSCRLSCDALAQQLADAGNRSPGRGLT</sequence>
<dbReference type="Pfam" id="PF00672">
    <property type="entry name" value="HAMP"/>
    <property type="match status" value="1"/>
</dbReference>
<organism evidence="23 24">
    <name type="scientific">Aromatoleum diolicum</name>
    <dbReference type="NCBI Taxonomy" id="75796"/>
    <lineage>
        <taxon>Bacteria</taxon>
        <taxon>Pseudomonadati</taxon>
        <taxon>Pseudomonadota</taxon>
        <taxon>Betaproteobacteria</taxon>
        <taxon>Rhodocyclales</taxon>
        <taxon>Rhodocyclaceae</taxon>
        <taxon>Aromatoleum</taxon>
    </lineage>
</organism>
<dbReference type="EC" id="2.7.13.3" evidence="3"/>
<evidence type="ECO:0000256" key="16">
    <source>
        <dbReference type="SAM" id="Coils"/>
    </source>
</evidence>
<dbReference type="InterPro" id="IPR001789">
    <property type="entry name" value="Sig_transdc_resp-reg_receiver"/>
</dbReference>
<evidence type="ECO:0000259" key="22">
    <source>
        <dbReference type="PROSITE" id="PS50894"/>
    </source>
</evidence>
<evidence type="ECO:0000259" key="19">
    <source>
        <dbReference type="PROSITE" id="PS50109"/>
    </source>
</evidence>
<dbReference type="SUPFAM" id="SSF47384">
    <property type="entry name" value="Homodimeric domain of signal transducing histidine kinase"/>
    <property type="match status" value="1"/>
</dbReference>
<keyword evidence="4" id="KW-1003">Cell membrane</keyword>
<dbReference type="SMART" id="SM00448">
    <property type="entry name" value="REC"/>
    <property type="match status" value="1"/>
</dbReference>
<dbReference type="GO" id="GO:0004673">
    <property type="term" value="F:protein histidine kinase activity"/>
    <property type="evidence" value="ECO:0007669"/>
    <property type="project" value="UniProtKB-EC"/>
</dbReference>
<keyword evidence="16" id="KW-0175">Coiled coil</keyword>
<evidence type="ECO:0000256" key="4">
    <source>
        <dbReference type="ARBA" id="ARBA00022475"/>
    </source>
</evidence>
<dbReference type="InterPro" id="IPR003660">
    <property type="entry name" value="HAMP_dom"/>
</dbReference>
<dbReference type="InterPro" id="IPR008207">
    <property type="entry name" value="Sig_transdc_His_kin_Hpt_dom"/>
</dbReference>
<dbReference type="CDD" id="cd06225">
    <property type="entry name" value="HAMP"/>
    <property type="match status" value="1"/>
</dbReference>
<reference evidence="23 24" key="1">
    <citation type="submission" date="2019-12" db="EMBL/GenBank/DDBJ databases">
        <title>Comparative genomics gives insights into the taxonomy of the Azoarcus-Aromatoleum group and reveals separate origins of nif in the plant-associated Azoarcus and non-plant-associated Aromatoleum sub-groups.</title>
        <authorList>
            <person name="Lafos M."/>
            <person name="Maluk M."/>
            <person name="Batista M."/>
            <person name="Junghare M."/>
            <person name="Carmona M."/>
            <person name="Faoro H."/>
            <person name="Cruz L.M."/>
            <person name="Battistoni F."/>
            <person name="De Souza E."/>
            <person name="Pedrosa F."/>
            <person name="Chen W.-M."/>
            <person name="Poole P.S."/>
            <person name="Dixon R.A."/>
            <person name="James E.K."/>
        </authorList>
    </citation>
    <scope>NUCLEOTIDE SEQUENCE [LARGE SCALE GENOMIC DNA]</scope>
    <source>
        <strain evidence="23 24">22Lin</strain>
    </source>
</reference>
<evidence type="ECO:0000256" key="14">
    <source>
        <dbReference type="PROSITE-ProRule" id="PRU00110"/>
    </source>
</evidence>
<dbReference type="NCBIfam" id="TIGR02956">
    <property type="entry name" value="TMAO_torS"/>
    <property type="match status" value="1"/>
</dbReference>
<comment type="catalytic activity">
    <reaction evidence="1">
        <text>ATP + protein L-histidine = ADP + protein N-phospho-L-histidine.</text>
        <dbReference type="EC" id="2.7.13.3"/>
    </reaction>
</comment>
<evidence type="ECO:0000256" key="10">
    <source>
        <dbReference type="ARBA" id="ARBA00022840"/>
    </source>
</evidence>
<protein>
    <recommendedName>
        <fullName evidence="3">histidine kinase</fullName>
        <ecNumber evidence="3">2.7.13.3</ecNumber>
    </recommendedName>
</protein>
<evidence type="ECO:0000256" key="1">
    <source>
        <dbReference type="ARBA" id="ARBA00000085"/>
    </source>
</evidence>
<dbReference type="SUPFAM" id="SSF55874">
    <property type="entry name" value="ATPase domain of HSP90 chaperone/DNA topoisomerase II/histidine kinase"/>
    <property type="match status" value="1"/>
</dbReference>
<dbReference type="PROSITE" id="PS50894">
    <property type="entry name" value="HPT"/>
    <property type="match status" value="1"/>
</dbReference>
<gene>
    <name evidence="23" type="primary">torS</name>
    <name evidence="23" type="ORF">GPA25_11705</name>
</gene>
<dbReference type="InterPro" id="IPR005467">
    <property type="entry name" value="His_kinase_dom"/>
</dbReference>
<dbReference type="Pfam" id="PF00072">
    <property type="entry name" value="Response_reg"/>
    <property type="match status" value="1"/>
</dbReference>
<keyword evidence="24" id="KW-1185">Reference proteome</keyword>
<dbReference type="InterPro" id="IPR036097">
    <property type="entry name" value="HisK_dim/P_sf"/>
</dbReference>
<evidence type="ECO:0000256" key="2">
    <source>
        <dbReference type="ARBA" id="ARBA00004651"/>
    </source>
</evidence>
<dbReference type="Pfam" id="PF02518">
    <property type="entry name" value="HATPase_c"/>
    <property type="match status" value="1"/>
</dbReference>
<feature type="coiled-coil region" evidence="16">
    <location>
        <begin position="420"/>
        <end position="472"/>
    </location>
</feature>
<dbReference type="PANTHER" id="PTHR45339">
    <property type="entry name" value="HYBRID SIGNAL TRANSDUCTION HISTIDINE KINASE J"/>
    <property type="match status" value="1"/>
</dbReference>
<dbReference type="CDD" id="cd00082">
    <property type="entry name" value="HisKA"/>
    <property type="match status" value="1"/>
</dbReference>
<keyword evidence="11 18" id="KW-1133">Transmembrane helix</keyword>
<evidence type="ECO:0000256" key="7">
    <source>
        <dbReference type="ARBA" id="ARBA00022692"/>
    </source>
</evidence>
<dbReference type="Gene3D" id="3.40.50.2300">
    <property type="match status" value="1"/>
</dbReference>
<keyword evidence="13 18" id="KW-0472">Membrane</keyword>
<dbReference type="Gene3D" id="1.20.58.920">
    <property type="match status" value="1"/>
</dbReference>
<dbReference type="CDD" id="cd16172">
    <property type="entry name" value="TorS_sensor_domain"/>
    <property type="match status" value="1"/>
</dbReference>
<dbReference type="InterPro" id="IPR003594">
    <property type="entry name" value="HATPase_dom"/>
</dbReference>
<evidence type="ECO:0000313" key="23">
    <source>
        <dbReference type="EMBL" id="NMG75422.1"/>
    </source>
</evidence>
<evidence type="ECO:0000256" key="12">
    <source>
        <dbReference type="ARBA" id="ARBA00023012"/>
    </source>
</evidence>
<dbReference type="Pfam" id="PF00512">
    <property type="entry name" value="HisKA"/>
    <property type="match status" value="1"/>
</dbReference>
<evidence type="ECO:0000256" key="5">
    <source>
        <dbReference type="ARBA" id="ARBA00022553"/>
    </source>
</evidence>
<evidence type="ECO:0000313" key="24">
    <source>
        <dbReference type="Proteomes" id="UP000648984"/>
    </source>
</evidence>
<dbReference type="Gene3D" id="3.30.565.10">
    <property type="entry name" value="Histidine kinase-like ATPase, C-terminal domain"/>
    <property type="match status" value="1"/>
</dbReference>
<evidence type="ECO:0000256" key="6">
    <source>
        <dbReference type="ARBA" id="ARBA00022679"/>
    </source>
</evidence>
<dbReference type="InterPro" id="IPR004358">
    <property type="entry name" value="Sig_transdc_His_kin-like_C"/>
</dbReference>
<keyword evidence="12" id="KW-0902">Two-component regulatory system</keyword>
<evidence type="ECO:0000259" key="21">
    <source>
        <dbReference type="PROSITE" id="PS50885"/>
    </source>
</evidence>
<dbReference type="InterPro" id="IPR011006">
    <property type="entry name" value="CheY-like_superfamily"/>
</dbReference>
<dbReference type="SUPFAM" id="SSF47226">
    <property type="entry name" value="Histidine-containing phosphotransfer domain, HPT domain"/>
    <property type="match status" value="1"/>
</dbReference>
<comment type="subcellular location">
    <subcellularLocation>
        <location evidence="2">Cell membrane</location>
        <topology evidence="2">Multi-pass membrane protein</topology>
    </subcellularLocation>
</comment>
<feature type="domain" description="Histidine kinase" evidence="19">
    <location>
        <begin position="479"/>
        <end position="701"/>
    </location>
</feature>
<evidence type="ECO:0000256" key="11">
    <source>
        <dbReference type="ARBA" id="ARBA00022989"/>
    </source>
</evidence>
<dbReference type="SMART" id="SM00304">
    <property type="entry name" value="HAMP"/>
    <property type="match status" value="1"/>
</dbReference>
<dbReference type="Proteomes" id="UP000648984">
    <property type="component" value="Unassembled WGS sequence"/>
</dbReference>
<dbReference type="Gene3D" id="1.10.287.130">
    <property type="match status" value="1"/>
</dbReference>
<dbReference type="InterPro" id="IPR014302">
    <property type="entry name" value="Sig_transdc_His_kinase_TorS"/>
</dbReference>
<dbReference type="CDD" id="cd16922">
    <property type="entry name" value="HATPase_EvgS-ArcB-TorS-like"/>
    <property type="match status" value="1"/>
</dbReference>
<dbReference type="PROSITE" id="PS50109">
    <property type="entry name" value="HIS_KIN"/>
    <property type="match status" value="1"/>
</dbReference>
<dbReference type="PROSITE" id="PS50885">
    <property type="entry name" value="HAMP"/>
    <property type="match status" value="1"/>
</dbReference>
<dbReference type="CDD" id="cd17546">
    <property type="entry name" value="REC_hyHK_CKI1_RcsC-like"/>
    <property type="match status" value="1"/>
</dbReference>
<dbReference type="Pfam" id="PF01627">
    <property type="entry name" value="Hpt"/>
    <property type="match status" value="1"/>
</dbReference>
<evidence type="ECO:0000256" key="9">
    <source>
        <dbReference type="ARBA" id="ARBA00022777"/>
    </source>
</evidence>
<evidence type="ECO:0000256" key="13">
    <source>
        <dbReference type="ARBA" id="ARBA00023136"/>
    </source>
</evidence>
<dbReference type="PRINTS" id="PR00344">
    <property type="entry name" value="BCTRLSENSOR"/>
</dbReference>
<dbReference type="InterPro" id="IPR037952">
    <property type="entry name" value="Sensor_TorS"/>
</dbReference>
<proteinExistence type="predicted"/>
<keyword evidence="9 23" id="KW-0418">Kinase</keyword>
<dbReference type="SMART" id="SM00387">
    <property type="entry name" value="HATPase_c"/>
    <property type="match status" value="1"/>
</dbReference>
<comment type="caution">
    <text evidence="23">The sequence shown here is derived from an EMBL/GenBank/DDBJ whole genome shotgun (WGS) entry which is preliminary data.</text>
</comment>
<dbReference type="PIRSF" id="PIRSF036437">
    <property type="entry name" value="HK_TorS"/>
    <property type="match status" value="1"/>
</dbReference>
<dbReference type="Pfam" id="PF21689">
    <property type="entry name" value="TorS_sensor_domain"/>
    <property type="match status" value="1"/>
</dbReference>
<evidence type="ECO:0000256" key="8">
    <source>
        <dbReference type="ARBA" id="ARBA00022741"/>
    </source>
</evidence>
<dbReference type="SUPFAM" id="SSF52172">
    <property type="entry name" value="CheY-like"/>
    <property type="match status" value="1"/>
</dbReference>
<feature type="domain" description="HPt" evidence="22">
    <location>
        <begin position="892"/>
        <end position="991"/>
    </location>
</feature>
<evidence type="ECO:0000256" key="17">
    <source>
        <dbReference type="SAM" id="MobiDB-lite"/>
    </source>
</evidence>
<keyword evidence="10" id="KW-0067">ATP-binding</keyword>
<feature type="domain" description="Response regulatory" evidence="20">
    <location>
        <begin position="723"/>
        <end position="843"/>
    </location>
</feature>
<dbReference type="Gene3D" id="6.10.340.10">
    <property type="match status" value="1"/>
</dbReference>
<dbReference type="EMBL" id="WTVQ01000017">
    <property type="protein sequence ID" value="NMG75422.1"/>
    <property type="molecule type" value="Genomic_DNA"/>
</dbReference>
<evidence type="ECO:0000256" key="3">
    <source>
        <dbReference type="ARBA" id="ARBA00012438"/>
    </source>
</evidence>
<feature type="transmembrane region" description="Helical" evidence="18">
    <location>
        <begin position="346"/>
        <end position="368"/>
    </location>
</feature>
<feature type="region of interest" description="Disordered" evidence="17">
    <location>
        <begin position="846"/>
        <end position="871"/>
    </location>
</feature>
<dbReference type="InterPro" id="IPR003661">
    <property type="entry name" value="HisK_dim/P_dom"/>
</dbReference>
<keyword evidence="6 23" id="KW-0808">Transferase</keyword>
<evidence type="ECO:0000256" key="15">
    <source>
        <dbReference type="PROSITE-ProRule" id="PRU00169"/>
    </source>
</evidence>
<keyword evidence="5 15" id="KW-0597">Phosphoprotein</keyword>
<dbReference type="Gene3D" id="1.20.120.160">
    <property type="entry name" value="HPT domain"/>
    <property type="match status" value="1"/>
</dbReference>
<feature type="modified residue" description="Phosphohistidine" evidence="14">
    <location>
        <position position="931"/>
    </location>
</feature>
<dbReference type="PANTHER" id="PTHR45339:SF1">
    <property type="entry name" value="HYBRID SIGNAL TRANSDUCTION HISTIDINE KINASE J"/>
    <property type="match status" value="1"/>
</dbReference>
<dbReference type="InterPro" id="IPR036641">
    <property type="entry name" value="HPT_dom_sf"/>
</dbReference>
<name>A0ABX1QDE9_9RHOO</name>
<keyword evidence="8" id="KW-0547">Nucleotide-binding</keyword>
<evidence type="ECO:0000256" key="18">
    <source>
        <dbReference type="SAM" id="Phobius"/>
    </source>
</evidence>
<dbReference type="PROSITE" id="PS50110">
    <property type="entry name" value="RESPONSE_REGULATORY"/>
    <property type="match status" value="1"/>
</dbReference>
<feature type="domain" description="HAMP" evidence="21">
    <location>
        <begin position="370"/>
        <end position="422"/>
    </location>
</feature>